<name>A0AA38LZT3_9CUCU</name>
<dbReference type="PANTHER" id="PTHR28441:SF2">
    <property type="entry name" value="PROTEIN FAM91A1"/>
    <property type="match status" value="1"/>
</dbReference>
<dbReference type="InterPro" id="IPR039199">
    <property type="entry name" value="FAM91"/>
</dbReference>
<dbReference type="AlphaFoldDB" id="A0AA38LZT3"/>
<dbReference type="InterPro" id="IPR028091">
    <property type="entry name" value="FAM91_N_dom"/>
</dbReference>
<dbReference type="Proteomes" id="UP001168821">
    <property type="component" value="Unassembled WGS sequence"/>
</dbReference>
<dbReference type="Pfam" id="PF14647">
    <property type="entry name" value="FAM91_N"/>
    <property type="match status" value="1"/>
</dbReference>
<evidence type="ECO:0000313" key="3">
    <source>
        <dbReference type="Proteomes" id="UP001168821"/>
    </source>
</evidence>
<accession>A0AA38LZT3</accession>
<evidence type="ECO:0000313" key="2">
    <source>
        <dbReference type="EMBL" id="KAJ3632142.1"/>
    </source>
</evidence>
<dbReference type="EMBL" id="JALNTZ010000577">
    <property type="protein sequence ID" value="KAJ3632142.1"/>
    <property type="molecule type" value="Genomic_DNA"/>
</dbReference>
<protein>
    <recommendedName>
        <fullName evidence="1">FAM91 N-terminal domain-containing protein</fullName>
    </recommendedName>
</protein>
<proteinExistence type="predicted"/>
<dbReference type="PANTHER" id="PTHR28441">
    <property type="entry name" value="PROTEIN FAM91A1"/>
    <property type="match status" value="1"/>
</dbReference>
<reference evidence="2" key="1">
    <citation type="journal article" date="2023" name="G3 (Bethesda)">
        <title>Whole genome assemblies of Zophobas morio and Tenebrio molitor.</title>
        <authorList>
            <person name="Kaur S."/>
            <person name="Stinson S.A."/>
            <person name="diCenzo G.C."/>
        </authorList>
    </citation>
    <scope>NUCLEOTIDE SEQUENCE</scope>
    <source>
        <strain evidence="2">QUZm001</strain>
    </source>
</reference>
<comment type="caution">
    <text evidence="2">The sequence shown here is derived from an EMBL/GenBank/DDBJ whole genome shotgun (WGS) entry which is preliminary data.</text>
</comment>
<gene>
    <name evidence="2" type="ORF">Zmor_019144</name>
</gene>
<organism evidence="2 3">
    <name type="scientific">Zophobas morio</name>
    <dbReference type="NCBI Taxonomy" id="2755281"/>
    <lineage>
        <taxon>Eukaryota</taxon>
        <taxon>Metazoa</taxon>
        <taxon>Ecdysozoa</taxon>
        <taxon>Arthropoda</taxon>
        <taxon>Hexapoda</taxon>
        <taxon>Insecta</taxon>
        <taxon>Pterygota</taxon>
        <taxon>Neoptera</taxon>
        <taxon>Endopterygota</taxon>
        <taxon>Coleoptera</taxon>
        <taxon>Polyphaga</taxon>
        <taxon>Cucujiformia</taxon>
        <taxon>Tenebrionidae</taxon>
        <taxon>Zophobas</taxon>
    </lineage>
</organism>
<keyword evidence="3" id="KW-1185">Reference proteome</keyword>
<sequence>MEKVEAFIREKKRYSSIPFEARKYLSPREYDRLIVRFSIKNQLRWKNNIVRYVIRNEKIYYDGLLKDSIENLKIYPYHLSDVLVKGLEISPFVYYRTMIINNILKEKSYDSIPNFTATDCLRLLGVGRNQYISIVNQSKSSVTFLWSTYHLRL</sequence>
<evidence type="ECO:0000259" key="1">
    <source>
        <dbReference type="Pfam" id="PF14647"/>
    </source>
</evidence>
<feature type="domain" description="FAM91 N-terminal" evidence="1">
    <location>
        <begin position="8"/>
        <end position="145"/>
    </location>
</feature>